<keyword evidence="2" id="KW-1185">Reference proteome</keyword>
<comment type="caution">
    <text evidence="1">The sequence shown here is derived from an EMBL/GenBank/DDBJ whole genome shotgun (WGS) entry which is preliminary data.</text>
</comment>
<evidence type="ECO:0000313" key="1">
    <source>
        <dbReference type="EMBL" id="KAK7472913.1"/>
    </source>
</evidence>
<protein>
    <submittedName>
        <fullName evidence="1">Uncharacterized protein</fullName>
    </submittedName>
</protein>
<dbReference type="Proteomes" id="UP001498398">
    <property type="component" value="Unassembled WGS sequence"/>
</dbReference>
<evidence type="ECO:0000313" key="2">
    <source>
        <dbReference type="Proteomes" id="UP001498398"/>
    </source>
</evidence>
<accession>A0ABR1K655</accession>
<proteinExistence type="predicted"/>
<dbReference type="EMBL" id="JBANRG010000001">
    <property type="protein sequence ID" value="KAK7472913.1"/>
    <property type="molecule type" value="Genomic_DNA"/>
</dbReference>
<organism evidence="1 2">
    <name type="scientific">Marasmiellus scandens</name>
    <dbReference type="NCBI Taxonomy" id="2682957"/>
    <lineage>
        <taxon>Eukaryota</taxon>
        <taxon>Fungi</taxon>
        <taxon>Dikarya</taxon>
        <taxon>Basidiomycota</taxon>
        <taxon>Agaricomycotina</taxon>
        <taxon>Agaricomycetes</taxon>
        <taxon>Agaricomycetidae</taxon>
        <taxon>Agaricales</taxon>
        <taxon>Marasmiineae</taxon>
        <taxon>Omphalotaceae</taxon>
        <taxon>Marasmiellus</taxon>
    </lineage>
</organism>
<gene>
    <name evidence="1" type="ORF">VKT23_001019</name>
</gene>
<sequence length="269" mass="29024">MKGLKVRSPSNKGKLSRLCIDSPPLENPSIVDSDFYPLSPALTLFETTSPCSSSVTVASVDSLSLASPQVRGSNKKLERIFGLHPTQSAISPSAKPNNFSVFKSRRSGCRSVENLGQRFGENTVTSNPMMKGHRMGCWIDTDPTCKSDGRIHCDELLTPVSPIIFSDEVPAPPPMGAPCLELGDTGMGLVVVKPIIRRNSFLDDVPEYAIKDAEGPHSKKIASDLSKVNLNTFSLHTRGSPIDSPVSPIVFARRESRDDLYLIGIGSTG</sequence>
<reference evidence="1 2" key="1">
    <citation type="submission" date="2024-01" db="EMBL/GenBank/DDBJ databases">
        <title>A draft genome for the cacao thread blight pathogen Marasmiellus scandens.</title>
        <authorList>
            <person name="Baruah I.K."/>
            <person name="Leung J."/>
            <person name="Bukari Y."/>
            <person name="Amoako-Attah I."/>
            <person name="Meinhardt L.W."/>
            <person name="Bailey B.A."/>
            <person name="Cohen S.P."/>
        </authorList>
    </citation>
    <scope>NUCLEOTIDE SEQUENCE [LARGE SCALE GENOMIC DNA]</scope>
    <source>
        <strain evidence="1 2">GH-19</strain>
    </source>
</reference>
<name>A0ABR1K655_9AGAR</name>